<dbReference type="EMBL" id="LSEF01000063">
    <property type="protein sequence ID" value="OAF15311.1"/>
    <property type="molecule type" value="Genomic_DNA"/>
</dbReference>
<evidence type="ECO:0000256" key="4">
    <source>
        <dbReference type="ARBA" id="ARBA00022645"/>
    </source>
</evidence>
<dbReference type="RefSeq" id="WP_063679552.1">
    <property type="nucleotide sequence ID" value="NZ_LSEF01000063.1"/>
</dbReference>
<dbReference type="GO" id="GO:0008360">
    <property type="term" value="P:regulation of cell shape"/>
    <property type="evidence" value="ECO:0007669"/>
    <property type="project" value="UniProtKB-KW"/>
</dbReference>
<dbReference type="GO" id="GO:0008658">
    <property type="term" value="F:penicillin binding"/>
    <property type="evidence" value="ECO:0007669"/>
    <property type="project" value="InterPro"/>
</dbReference>
<feature type="compositionally biased region" description="Basic and acidic residues" evidence="15">
    <location>
        <begin position="50"/>
        <end position="65"/>
    </location>
</feature>
<dbReference type="GO" id="GO:0009252">
    <property type="term" value="P:peptidoglycan biosynthetic process"/>
    <property type="evidence" value="ECO:0007669"/>
    <property type="project" value="UniProtKB-UniPathway"/>
</dbReference>
<dbReference type="NCBIfam" id="TIGR02074">
    <property type="entry name" value="PBP_1a_fam"/>
    <property type="match status" value="1"/>
</dbReference>
<evidence type="ECO:0000256" key="6">
    <source>
        <dbReference type="ARBA" id="ARBA00022676"/>
    </source>
</evidence>
<dbReference type="PANTHER" id="PTHR32282:SF33">
    <property type="entry name" value="PEPTIDOGLYCAN GLYCOSYLTRANSFERASE"/>
    <property type="match status" value="1"/>
</dbReference>
<dbReference type="InterPro" id="IPR001264">
    <property type="entry name" value="Glyco_trans_51"/>
</dbReference>
<dbReference type="PANTHER" id="PTHR32282">
    <property type="entry name" value="BINDING PROTEIN TRANSPEPTIDASE, PUTATIVE-RELATED"/>
    <property type="match status" value="1"/>
</dbReference>
<keyword evidence="11" id="KW-0511">Multifunctional enzyme</keyword>
<evidence type="ECO:0000256" key="7">
    <source>
        <dbReference type="ARBA" id="ARBA00022679"/>
    </source>
</evidence>
<comment type="catalytic activity">
    <reaction evidence="14">
        <text>[GlcNAc-(1-&gt;4)-Mur2Ac(oyl-L-Ala-gamma-D-Glu-L-Lys-D-Ala-D-Ala)](n)-di-trans,octa-cis-undecaprenyl diphosphate + beta-D-GlcNAc-(1-&gt;4)-Mur2Ac(oyl-L-Ala-gamma-D-Glu-L-Lys-D-Ala-D-Ala)-di-trans,octa-cis-undecaprenyl diphosphate = [GlcNAc-(1-&gt;4)-Mur2Ac(oyl-L-Ala-gamma-D-Glu-L-Lys-D-Ala-D-Ala)](n+1)-di-trans,octa-cis-undecaprenyl diphosphate + di-trans,octa-cis-undecaprenyl diphosphate + H(+)</text>
        <dbReference type="Rhea" id="RHEA:23708"/>
        <dbReference type="Rhea" id="RHEA-COMP:9602"/>
        <dbReference type="Rhea" id="RHEA-COMP:9603"/>
        <dbReference type="ChEBI" id="CHEBI:15378"/>
        <dbReference type="ChEBI" id="CHEBI:58405"/>
        <dbReference type="ChEBI" id="CHEBI:60033"/>
        <dbReference type="ChEBI" id="CHEBI:78435"/>
        <dbReference type="EC" id="2.4.99.28"/>
    </reaction>
</comment>
<evidence type="ECO:0000256" key="9">
    <source>
        <dbReference type="ARBA" id="ARBA00022960"/>
    </source>
</evidence>
<accession>A0A176Z3L5</accession>
<keyword evidence="6" id="KW-0328">Glycosyltransferase</keyword>
<gene>
    <name evidence="19" type="ORF">AXW67_16490</name>
</gene>
<feature type="region of interest" description="Disordered" evidence="15">
    <location>
        <begin position="691"/>
        <end position="714"/>
    </location>
</feature>
<keyword evidence="8" id="KW-0378">Hydrolase</keyword>
<dbReference type="SUPFAM" id="SSF56601">
    <property type="entry name" value="beta-lactamase/transpeptidase-like"/>
    <property type="match status" value="1"/>
</dbReference>
<evidence type="ECO:0000256" key="3">
    <source>
        <dbReference type="ARBA" id="ARBA00007739"/>
    </source>
</evidence>
<dbReference type="Gene3D" id="3.40.710.10">
    <property type="entry name" value="DD-peptidase/beta-lactamase superfamily"/>
    <property type="match status" value="1"/>
</dbReference>
<dbReference type="Proteomes" id="UP000077173">
    <property type="component" value="Unassembled WGS sequence"/>
</dbReference>
<dbReference type="FunFam" id="1.10.3810.10:FF:000001">
    <property type="entry name" value="Penicillin-binding protein 1A"/>
    <property type="match status" value="1"/>
</dbReference>
<comment type="caution">
    <text evidence="19">The sequence shown here is derived from an EMBL/GenBank/DDBJ whole genome shotgun (WGS) entry which is preliminary data.</text>
</comment>
<keyword evidence="16" id="KW-0472">Membrane</keyword>
<comment type="similarity">
    <text evidence="2">In the C-terminal section; belongs to the transpeptidase family.</text>
</comment>
<sequence length="739" mass="79335">MAWGKKKGGRKEPLFGLPAALADLRLTAADRIPNAEDDKPKKSAKSSAKRKSDDSDAEPPRERKAQPNRSSAKRRSKSRRGLGIGRLVYWGAVLGLWGAIAVIGVVIWVGAHLPPIQSLEIPKRPPTIQIVGMDGSMLAQRGEMAGANVALKDLPPYLPKAFIAIEDRRFYSHFGIDPVGILRAAVTNVLHRGVSQGGSTLSQQLAKNLFLTQERTFQRKLQEAELAIWLERKHSKNEILELYLNRVYFGSGAYGVEAAAQRYFGKSAKNVTIAEAAMLAGLVKSPSRLAPNRNPEGAEARAQVVLAAMADAKFITEAQAQASIGHPSYNVKPVGAGTVNYVADWIGEVLDDLVGQIDQSITVETTIDPKLQSVAEAAIIDELAAKSVKFNVSQGALVAMTPDGAVRAMVGGRNYSESQYNRAVTAKRQPGSSFKPFVYLTALEQGLTPDTIRQDAPIEVKGWKPENYTHEYFGAVTLTQALAMSLNTVAIRLGLEVGPKNVVRTAHRLGISSKLEPNASIALGTSEVSVVELVGAYAPFANGGFAVAPHVVTRIKTAEGKLLYMRQPDERNQVIEPRYVAMMNTMMRETLISGTAKKAEIPGWMAAGKTGTSQDYRDAWFVGYTANLVTGVWLGNDDNSPTKKATGGGLPVEVWSRFMRTAHEGVPVAALPNSQGSWGLSNLAQAASQVSAPAPSAAPAPAPANNGGYRPPPTRANVRPEAAAGLDGWLMDRLFGGNR</sequence>
<keyword evidence="5" id="KW-0645">Protease</keyword>
<keyword evidence="16" id="KW-1133">Transmembrane helix</keyword>
<feature type="region of interest" description="Disordered" evidence="15">
    <location>
        <begin position="30"/>
        <end position="77"/>
    </location>
</feature>
<dbReference type="GO" id="GO:0009002">
    <property type="term" value="F:serine-type D-Ala-D-Ala carboxypeptidase activity"/>
    <property type="evidence" value="ECO:0007669"/>
    <property type="project" value="UniProtKB-EC"/>
</dbReference>
<dbReference type="FunFam" id="3.40.710.10:FF:000028">
    <property type="entry name" value="Penicillin-binding protein 1A"/>
    <property type="match status" value="1"/>
</dbReference>
<evidence type="ECO:0000256" key="15">
    <source>
        <dbReference type="SAM" id="MobiDB-lite"/>
    </source>
</evidence>
<evidence type="ECO:0000256" key="8">
    <source>
        <dbReference type="ARBA" id="ARBA00022801"/>
    </source>
</evidence>
<evidence type="ECO:0000256" key="1">
    <source>
        <dbReference type="ARBA" id="ARBA00004752"/>
    </source>
</evidence>
<dbReference type="InterPro" id="IPR012338">
    <property type="entry name" value="Beta-lactam/transpept-like"/>
</dbReference>
<dbReference type="GO" id="GO:0006508">
    <property type="term" value="P:proteolysis"/>
    <property type="evidence" value="ECO:0007669"/>
    <property type="project" value="UniProtKB-KW"/>
</dbReference>
<keyword evidence="7" id="KW-0808">Transferase</keyword>
<keyword evidence="20" id="KW-1185">Reference proteome</keyword>
<dbReference type="GO" id="GO:0030288">
    <property type="term" value="C:outer membrane-bounded periplasmic space"/>
    <property type="evidence" value="ECO:0007669"/>
    <property type="project" value="TreeGrafter"/>
</dbReference>
<evidence type="ECO:0000256" key="2">
    <source>
        <dbReference type="ARBA" id="ARBA00007090"/>
    </source>
</evidence>
<comment type="pathway">
    <text evidence="1">Cell wall biogenesis; peptidoglycan biosynthesis.</text>
</comment>
<feature type="domain" description="Glycosyl transferase family 51" evidence="18">
    <location>
        <begin position="143"/>
        <end position="309"/>
    </location>
</feature>
<dbReference type="Gene3D" id="1.10.3810.10">
    <property type="entry name" value="Biosynthetic peptidoglycan transglycosylase-like"/>
    <property type="match status" value="1"/>
</dbReference>
<evidence type="ECO:0000256" key="12">
    <source>
        <dbReference type="ARBA" id="ARBA00023316"/>
    </source>
</evidence>
<evidence type="ECO:0000256" key="13">
    <source>
        <dbReference type="ARBA" id="ARBA00034000"/>
    </source>
</evidence>
<feature type="transmembrane region" description="Helical" evidence="16">
    <location>
        <begin position="87"/>
        <end position="111"/>
    </location>
</feature>
<comment type="catalytic activity">
    <reaction evidence="13">
        <text>Preferential cleavage: (Ac)2-L-Lys-D-Ala-|-D-Ala. Also transpeptidation of peptidyl-alanyl moieties that are N-acyl substituents of D-alanine.</text>
        <dbReference type="EC" id="3.4.16.4"/>
    </reaction>
</comment>
<evidence type="ECO:0000256" key="11">
    <source>
        <dbReference type="ARBA" id="ARBA00023268"/>
    </source>
</evidence>
<dbReference type="InterPro" id="IPR036950">
    <property type="entry name" value="PBP_transglycosylase"/>
</dbReference>
<reference evidence="19 20" key="1">
    <citation type="submission" date="2016-02" db="EMBL/GenBank/DDBJ databases">
        <title>Draft genome sequence of the strain BR 10247T Bradyrhizobium neotropicale isolated from nodules of Centrolobium paraense.</title>
        <authorList>
            <person name="Simoes-Araujo J.L."/>
            <person name="Barauna A.C."/>
            <person name="Silva K."/>
            <person name="Zilli J.E."/>
        </authorList>
    </citation>
    <scope>NUCLEOTIDE SEQUENCE [LARGE SCALE GENOMIC DNA]</scope>
    <source>
        <strain evidence="19 20">BR 10247</strain>
    </source>
</reference>
<dbReference type="InterPro" id="IPR050396">
    <property type="entry name" value="Glycosyltr_51/Transpeptidase"/>
</dbReference>
<feature type="domain" description="Penicillin-binding protein transpeptidase" evidence="17">
    <location>
        <begin position="395"/>
        <end position="626"/>
    </location>
</feature>
<dbReference type="UniPathway" id="UPA00219"/>
<keyword evidence="10" id="KW-0573">Peptidoglycan synthesis</keyword>
<dbReference type="GO" id="GO:0008955">
    <property type="term" value="F:peptidoglycan glycosyltransferase activity"/>
    <property type="evidence" value="ECO:0007669"/>
    <property type="project" value="UniProtKB-EC"/>
</dbReference>
<dbReference type="Pfam" id="PF00905">
    <property type="entry name" value="Transpeptidase"/>
    <property type="match status" value="1"/>
</dbReference>
<evidence type="ECO:0000259" key="17">
    <source>
        <dbReference type="Pfam" id="PF00905"/>
    </source>
</evidence>
<keyword evidence="9" id="KW-0133">Cell shape</keyword>
<dbReference type="AlphaFoldDB" id="A0A176Z3L5"/>
<proteinExistence type="inferred from homology"/>
<evidence type="ECO:0000256" key="16">
    <source>
        <dbReference type="SAM" id="Phobius"/>
    </source>
</evidence>
<evidence type="ECO:0000313" key="19">
    <source>
        <dbReference type="EMBL" id="OAF15311.1"/>
    </source>
</evidence>
<organism evidence="19 20">
    <name type="scientific">Bradyrhizobium neotropicale</name>
    <dbReference type="NCBI Taxonomy" id="1497615"/>
    <lineage>
        <taxon>Bacteria</taxon>
        <taxon>Pseudomonadati</taxon>
        <taxon>Pseudomonadota</taxon>
        <taxon>Alphaproteobacteria</taxon>
        <taxon>Hyphomicrobiales</taxon>
        <taxon>Nitrobacteraceae</taxon>
        <taxon>Bradyrhizobium</taxon>
    </lineage>
</organism>
<dbReference type="SUPFAM" id="SSF53955">
    <property type="entry name" value="Lysozyme-like"/>
    <property type="match status" value="1"/>
</dbReference>
<dbReference type="GO" id="GO:0071555">
    <property type="term" value="P:cell wall organization"/>
    <property type="evidence" value="ECO:0007669"/>
    <property type="project" value="UniProtKB-KW"/>
</dbReference>
<dbReference type="InterPro" id="IPR001460">
    <property type="entry name" value="PCN-bd_Tpept"/>
</dbReference>
<protein>
    <submittedName>
        <fullName evidence="19">Penicillin-binding protein</fullName>
    </submittedName>
</protein>
<evidence type="ECO:0000313" key="20">
    <source>
        <dbReference type="Proteomes" id="UP000077173"/>
    </source>
</evidence>
<comment type="similarity">
    <text evidence="3">In the N-terminal section; belongs to the glycosyltransferase 51 family.</text>
</comment>
<keyword evidence="16" id="KW-0812">Transmembrane</keyword>
<evidence type="ECO:0000256" key="10">
    <source>
        <dbReference type="ARBA" id="ARBA00022984"/>
    </source>
</evidence>
<evidence type="ECO:0000256" key="5">
    <source>
        <dbReference type="ARBA" id="ARBA00022670"/>
    </source>
</evidence>
<dbReference type="Pfam" id="PF00912">
    <property type="entry name" value="Transgly"/>
    <property type="match status" value="1"/>
</dbReference>
<evidence type="ECO:0000256" key="14">
    <source>
        <dbReference type="ARBA" id="ARBA00049902"/>
    </source>
</evidence>
<dbReference type="InterPro" id="IPR023346">
    <property type="entry name" value="Lysozyme-like_dom_sf"/>
</dbReference>
<name>A0A176Z3L5_9BRAD</name>
<keyword evidence="4" id="KW-0121">Carboxypeptidase</keyword>
<keyword evidence="12" id="KW-0961">Cell wall biogenesis/degradation</keyword>
<evidence type="ECO:0000259" key="18">
    <source>
        <dbReference type="Pfam" id="PF00912"/>
    </source>
</evidence>